<feature type="signal peptide" evidence="2">
    <location>
        <begin position="1"/>
        <end position="23"/>
    </location>
</feature>
<keyword evidence="4" id="KW-1185">Reference proteome</keyword>
<evidence type="ECO:0000256" key="1">
    <source>
        <dbReference type="SAM" id="MobiDB-lite"/>
    </source>
</evidence>
<reference evidence="3" key="1">
    <citation type="journal article" date="2014" name="Int. J. Syst. Evol. Microbiol.">
        <title>Complete genome sequence of Corynebacterium casei LMG S-19264T (=DSM 44701T), isolated from a smear-ripened cheese.</title>
        <authorList>
            <consortium name="US DOE Joint Genome Institute (JGI-PGF)"/>
            <person name="Walter F."/>
            <person name="Albersmeier A."/>
            <person name="Kalinowski J."/>
            <person name="Ruckert C."/>
        </authorList>
    </citation>
    <scope>NUCLEOTIDE SEQUENCE</scope>
    <source>
        <strain evidence="3">CGMCC 1.15493</strain>
    </source>
</reference>
<dbReference type="Gene3D" id="2.60.40.420">
    <property type="entry name" value="Cupredoxins - blue copper proteins"/>
    <property type="match status" value="1"/>
</dbReference>
<accession>A0A917DGH6</accession>
<dbReference type="EMBL" id="BMJJ01000013">
    <property type="protein sequence ID" value="GGD36281.1"/>
    <property type="molecule type" value="Genomic_DNA"/>
</dbReference>
<name>A0A917DGH6_9HYPH</name>
<sequence length="197" mass="21185">MRTFWLSLMATTLAFAPMTAAVAQDGKILLAQADDDDDDDDAAPAAAAGPSPMAPAEAPGKGMPASALNAKKLGLADVSLSSQDVPELILGSAESEFVTNHKHFVLRAGQGYRWNITSAAGLEYKFRATDFFRNVWFNQIVIDDLEIHMAGPPAWLEFDAMGTIAIQFTSIRPGDYEWHIDGLDGAQDMKGTITVVP</sequence>
<feature type="chain" id="PRO_5037862628" evidence="2">
    <location>
        <begin position="24"/>
        <end position="197"/>
    </location>
</feature>
<protein>
    <submittedName>
        <fullName evidence="3">Uncharacterized protein</fullName>
    </submittedName>
</protein>
<keyword evidence="2" id="KW-0732">Signal</keyword>
<feature type="region of interest" description="Disordered" evidence="1">
    <location>
        <begin position="34"/>
        <end position="64"/>
    </location>
</feature>
<evidence type="ECO:0000256" key="2">
    <source>
        <dbReference type="SAM" id="SignalP"/>
    </source>
</evidence>
<comment type="caution">
    <text evidence="3">The sequence shown here is derived from an EMBL/GenBank/DDBJ whole genome shotgun (WGS) entry which is preliminary data.</text>
</comment>
<dbReference type="AlphaFoldDB" id="A0A917DGH6"/>
<organism evidence="3 4">
    <name type="scientific">Aureimonas glaciei</name>
    <dbReference type="NCBI Taxonomy" id="1776957"/>
    <lineage>
        <taxon>Bacteria</taxon>
        <taxon>Pseudomonadati</taxon>
        <taxon>Pseudomonadota</taxon>
        <taxon>Alphaproteobacteria</taxon>
        <taxon>Hyphomicrobiales</taxon>
        <taxon>Aurantimonadaceae</taxon>
        <taxon>Aureimonas</taxon>
    </lineage>
</organism>
<dbReference type="Proteomes" id="UP000613160">
    <property type="component" value="Unassembled WGS sequence"/>
</dbReference>
<gene>
    <name evidence="3" type="ORF">GCM10011335_44060</name>
</gene>
<feature type="compositionally biased region" description="Low complexity" evidence="1">
    <location>
        <begin position="43"/>
        <end position="59"/>
    </location>
</feature>
<proteinExistence type="predicted"/>
<reference evidence="3" key="2">
    <citation type="submission" date="2020-09" db="EMBL/GenBank/DDBJ databases">
        <authorList>
            <person name="Sun Q."/>
            <person name="Zhou Y."/>
        </authorList>
    </citation>
    <scope>NUCLEOTIDE SEQUENCE</scope>
    <source>
        <strain evidence="3">CGMCC 1.15493</strain>
    </source>
</reference>
<evidence type="ECO:0000313" key="3">
    <source>
        <dbReference type="EMBL" id="GGD36281.1"/>
    </source>
</evidence>
<evidence type="ECO:0000313" key="4">
    <source>
        <dbReference type="Proteomes" id="UP000613160"/>
    </source>
</evidence>
<dbReference type="RefSeq" id="WP_244640428.1">
    <property type="nucleotide sequence ID" value="NZ_BMJJ01000013.1"/>
</dbReference>
<dbReference type="InterPro" id="IPR008972">
    <property type="entry name" value="Cupredoxin"/>
</dbReference>